<keyword evidence="8 9" id="KW-0687">Ribonucleoprotein</keyword>
<protein>
    <recommendedName>
        <fullName evidence="9">LSM2-LSM8 complex subunit LSM8</fullName>
    </recommendedName>
</protein>
<dbReference type="GO" id="GO:0005688">
    <property type="term" value="C:U6 snRNP"/>
    <property type="evidence" value="ECO:0007669"/>
    <property type="project" value="UniProtKB-UniRule"/>
</dbReference>
<keyword evidence="12" id="KW-1185">Reference proteome</keyword>
<evidence type="ECO:0000256" key="6">
    <source>
        <dbReference type="ARBA" id="ARBA00023187"/>
    </source>
</evidence>
<accession>A0A177TS17</accession>
<organism evidence="11 12">
    <name type="scientific">Tilletia indica</name>
    <dbReference type="NCBI Taxonomy" id="43049"/>
    <lineage>
        <taxon>Eukaryota</taxon>
        <taxon>Fungi</taxon>
        <taxon>Dikarya</taxon>
        <taxon>Basidiomycota</taxon>
        <taxon>Ustilaginomycotina</taxon>
        <taxon>Exobasidiomycetes</taxon>
        <taxon>Tilletiales</taxon>
        <taxon>Tilletiaceae</taxon>
        <taxon>Tilletia</taxon>
    </lineage>
</organism>
<comment type="caution">
    <text evidence="11">The sequence shown here is derived from an EMBL/GenBank/DDBJ whole genome shotgun (WGS) entry which is preliminary data.</text>
</comment>
<dbReference type="SUPFAM" id="SSF50182">
    <property type="entry name" value="Sm-like ribonucleoproteins"/>
    <property type="match status" value="1"/>
</dbReference>
<evidence type="ECO:0000313" key="12">
    <source>
        <dbReference type="Proteomes" id="UP000077521"/>
    </source>
</evidence>
<dbReference type="CDD" id="cd01727">
    <property type="entry name" value="LSm8"/>
    <property type="match status" value="1"/>
</dbReference>
<evidence type="ECO:0000256" key="7">
    <source>
        <dbReference type="ARBA" id="ARBA00023242"/>
    </source>
</evidence>
<evidence type="ECO:0000256" key="9">
    <source>
        <dbReference type="RuleBase" id="RU365048"/>
    </source>
</evidence>
<evidence type="ECO:0000256" key="3">
    <source>
        <dbReference type="ARBA" id="ARBA00022664"/>
    </source>
</evidence>
<gene>
    <name evidence="9" type="primary">LSM8</name>
    <name evidence="11" type="ORF">A4X13_0g102</name>
</gene>
<dbReference type="GO" id="GO:0003729">
    <property type="term" value="F:mRNA binding"/>
    <property type="evidence" value="ECO:0007669"/>
    <property type="project" value="TreeGrafter"/>
</dbReference>
<keyword evidence="4 9" id="KW-0747">Spliceosome</keyword>
<reference evidence="11" key="2">
    <citation type="journal article" date="2019" name="IMA Fungus">
        <title>Genome sequencing and comparison of five Tilletia species to identify candidate genes for the detection of regulated species infecting wheat.</title>
        <authorList>
            <person name="Nguyen H.D.T."/>
            <person name="Sultana T."/>
            <person name="Kesanakurti P."/>
            <person name="Hambleton S."/>
        </authorList>
    </citation>
    <scope>NUCLEOTIDE SEQUENCE</scope>
    <source>
        <strain evidence="11">DAOMC 236416</strain>
    </source>
</reference>
<dbReference type="AlphaFoldDB" id="A0A177TS17"/>
<dbReference type="InterPro" id="IPR001163">
    <property type="entry name" value="Sm_dom_euk/arc"/>
</dbReference>
<comment type="similarity">
    <text evidence="2 9">Belongs to the snRNP Sm proteins family.</text>
</comment>
<keyword evidence="3 9" id="KW-0507">mRNA processing</keyword>
<dbReference type="PROSITE" id="PS52002">
    <property type="entry name" value="SM"/>
    <property type="match status" value="1"/>
</dbReference>
<reference evidence="11" key="1">
    <citation type="submission" date="2016-04" db="EMBL/GenBank/DDBJ databases">
        <authorList>
            <person name="Nguyen H.D."/>
            <person name="Samba Siva P."/>
            <person name="Cullis J."/>
            <person name="Levesque C.A."/>
            <person name="Hambleton S."/>
        </authorList>
    </citation>
    <scope>NUCLEOTIDE SEQUENCE</scope>
    <source>
        <strain evidence="11">DAOMC 236416</strain>
    </source>
</reference>
<dbReference type="InterPro" id="IPR047575">
    <property type="entry name" value="Sm"/>
</dbReference>
<dbReference type="FunFam" id="2.30.30.100:FF:000027">
    <property type="entry name" value="U6 snRNA-associated Sm-like protein LSm8"/>
    <property type="match status" value="1"/>
</dbReference>
<comment type="function">
    <text evidence="9">Plays role in pre-mRNA splicing as component of the U4/U6-U5 tri-snRNP complex that is involved in spliceosome assembly, and as component of the precatalytic spliceosome (spliceosome B complex). The heptameric LSM2-8 complex binds specifically to the 3'-terminal U-tract of U6 snRNA.</text>
</comment>
<proteinExistence type="inferred from homology"/>
<evidence type="ECO:0000256" key="5">
    <source>
        <dbReference type="ARBA" id="ARBA00022884"/>
    </source>
</evidence>
<dbReference type="GO" id="GO:0046540">
    <property type="term" value="C:U4/U6 x U5 tri-snRNP complex"/>
    <property type="evidence" value="ECO:0007669"/>
    <property type="project" value="UniProtKB-UniRule"/>
</dbReference>
<evidence type="ECO:0000256" key="4">
    <source>
        <dbReference type="ARBA" id="ARBA00022728"/>
    </source>
</evidence>
<dbReference type="EMBL" id="LWDF02000003">
    <property type="protein sequence ID" value="KAE8260798.1"/>
    <property type="molecule type" value="Genomic_DNA"/>
</dbReference>
<evidence type="ECO:0000256" key="2">
    <source>
        <dbReference type="ARBA" id="ARBA00006850"/>
    </source>
</evidence>
<keyword evidence="6 9" id="KW-0508">mRNA splicing</keyword>
<comment type="subunit">
    <text evidence="9">LSm subunits form a heteromer with a doughnut shape.</text>
</comment>
<dbReference type="Pfam" id="PF01423">
    <property type="entry name" value="LSM"/>
    <property type="match status" value="1"/>
</dbReference>
<comment type="subcellular location">
    <subcellularLocation>
        <location evidence="1 9">Nucleus</location>
    </subcellularLocation>
</comment>
<dbReference type="Gene3D" id="2.30.30.100">
    <property type="match status" value="1"/>
</dbReference>
<sequence length="96" mass="10498">MSGLSTFVTQKVLMITQDGRVIVGRLEGFDNQGSIIMSECIERIFSADEGVIEEPIGLYIVRGDSIALVGELDAEKDAAVEWNTVQADPMPETRHS</sequence>
<dbReference type="InterPro" id="IPR010920">
    <property type="entry name" value="LSM_dom_sf"/>
</dbReference>
<name>A0A177TS17_9BASI</name>
<dbReference type="InterPro" id="IPR034103">
    <property type="entry name" value="Lsm8"/>
</dbReference>
<dbReference type="GO" id="GO:0071011">
    <property type="term" value="C:precatalytic spliceosome"/>
    <property type="evidence" value="ECO:0007669"/>
    <property type="project" value="TreeGrafter"/>
</dbReference>
<keyword evidence="7 9" id="KW-0539">Nucleus</keyword>
<evidence type="ECO:0000259" key="10">
    <source>
        <dbReference type="PROSITE" id="PS52002"/>
    </source>
</evidence>
<dbReference type="GO" id="GO:0000398">
    <property type="term" value="P:mRNA splicing, via spliceosome"/>
    <property type="evidence" value="ECO:0007669"/>
    <property type="project" value="UniProtKB-UniRule"/>
</dbReference>
<evidence type="ECO:0000256" key="1">
    <source>
        <dbReference type="ARBA" id="ARBA00004123"/>
    </source>
</evidence>
<feature type="domain" description="Sm" evidence="10">
    <location>
        <begin position="1"/>
        <end position="75"/>
    </location>
</feature>
<dbReference type="Proteomes" id="UP000077521">
    <property type="component" value="Unassembled WGS sequence"/>
</dbReference>
<keyword evidence="5 9" id="KW-0694">RNA-binding</keyword>
<dbReference type="InterPro" id="IPR044642">
    <property type="entry name" value="PTHR15588"/>
</dbReference>
<evidence type="ECO:0000256" key="8">
    <source>
        <dbReference type="ARBA" id="ARBA00023274"/>
    </source>
</evidence>
<dbReference type="PANTHER" id="PTHR15588">
    <property type="entry name" value="LSM1"/>
    <property type="match status" value="1"/>
</dbReference>
<evidence type="ECO:0000313" key="11">
    <source>
        <dbReference type="EMBL" id="KAE8260798.1"/>
    </source>
</evidence>
<dbReference type="SMART" id="SM00651">
    <property type="entry name" value="Sm"/>
    <property type="match status" value="1"/>
</dbReference>
<dbReference type="PANTHER" id="PTHR15588:SF9">
    <property type="entry name" value="U6 SNRNA-ASSOCIATED SM-LIKE PROTEIN LSM8"/>
    <property type="match status" value="1"/>
</dbReference>